<feature type="chain" id="PRO_5038480006" description="Secreted protein" evidence="2">
    <location>
        <begin position="18"/>
        <end position="206"/>
    </location>
</feature>
<feature type="region of interest" description="Disordered" evidence="1">
    <location>
        <begin position="24"/>
        <end position="69"/>
    </location>
</feature>
<evidence type="ECO:0000313" key="3">
    <source>
        <dbReference type="EMBL" id="RLV47854.1"/>
    </source>
</evidence>
<name>A0A3L8NY47_9ACTN</name>
<dbReference type="AlphaFoldDB" id="A0A3L8NY47"/>
<dbReference type="RefSeq" id="WP_121807360.1">
    <property type="nucleotide sequence ID" value="NZ_RDBE01000010.1"/>
</dbReference>
<accession>A0A3L8NY47</accession>
<feature type="signal peptide" evidence="2">
    <location>
        <begin position="1"/>
        <end position="17"/>
    </location>
</feature>
<evidence type="ECO:0000256" key="1">
    <source>
        <dbReference type="SAM" id="MobiDB-lite"/>
    </source>
</evidence>
<evidence type="ECO:0000256" key="2">
    <source>
        <dbReference type="SAM" id="SignalP"/>
    </source>
</evidence>
<dbReference type="EMBL" id="RDBE01000010">
    <property type="protein sequence ID" value="RLV47854.1"/>
    <property type="molecule type" value="Genomic_DNA"/>
</dbReference>
<evidence type="ECO:0000313" key="4">
    <source>
        <dbReference type="Proteomes" id="UP000281708"/>
    </source>
</evidence>
<dbReference type="OrthoDB" id="4863448at2"/>
<organism evidence="3 4">
    <name type="scientific">Nocardioides mangrovicus</name>
    <dbReference type="NCBI Taxonomy" id="2478913"/>
    <lineage>
        <taxon>Bacteria</taxon>
        <taxon>Bacillati</taxon>
        <taxon>Actinomycetota</taxon>
        <taxon>Actinomycetes</taxon>
        <taxon>Propionibacteriales</taxon>
        <taxon>Nocardioidaceae</taxon>
        <taxon>Nocardioides</taxon>
    </lineage>
</organism>
<sequence length="206" mass="21042">MTQAHRVAALVAIPVLAAAVAGCGGGDSTSSGSASATPSTTSSSTSPSPSPSASASASPSPTQAPLSRFEDLGPVKGVRAWNVAYAQDVNAQQFDFPRAKKLSTSALSYQSIANSDIKDKQLYPGPTPFTPVRIERSGSIVKVIGCARLGGWTLVRATNKPHDPPKVAGIAFNMTKTGGVWKVADVTDDDVTCSGVKVVGVPFAPS</sequence>
<dbReference type="PROSITE" id="PS51257">
    <property type="entry name" value="PROKAR_LIPOPROTEIN"/>
    <property type="match status" value="1"/>
</dbReference>
<feature type="compositionally biased region" description="Low complexity" evidence="1">
    <location>
        <begin position="28"/>
        <end position="61"/>
    </location>
</feature>
<protein>
    <recommendedName>
        <fullName evidence="5">Secreted protein</fullName>
    </recommendedName>
</protein>
<keyword evidence="4" id="KW-1185">Reference proteome</keyword>
<reference evidence="3 4" key="1">
    <citation type="submission" date="2018-10" db="EMBL/GenBank/DDBJ databases">
        <title>Marmoricola sp. 4Q3S-7 whole genome shotgun sequence.</title>
        <authorList>
            <person name="Li F."/>
        </authorList>
    </citation>
    <scope>NUCLEOTIDE SEQUENCE [LARGE SCALE GENOMIC DNA]</scope>
    <source>
        <strain evidence="3 4">4Q3S-7</strain>
    </source>
</reference>
<comment type="caution">
    <text evidence="3">The sequence shown here is derived from an EMBL/GenBank/DDBJ whole genome shotgun (WGS) entry which is preliminary data.</text>
</comment>
<dbReference type="Proteomes" id="UP000281708">
    <property type="component" value="Unassembled WGS sequence"/>
</dbReference>
<gene>
    <name evidence="3" type="ORF">D9V37_17200</name>
</gene>
<keyword evidence="2" id="KW-0732">Signal</keyword>
<evidence type="ECO:0008006" key="5">
    <source>
        <dbReference type="Google" id="ProtNLM"/>
    </source>
</evidence>
<proteinExistence type="predicted"/>